<keyword evidence="6" id="KW-1133">Transmembrane helix</keyword>
<dbReference type="GO" id="GO:0016705">
    <property type="term" value="F:oxidoreductase activity, acting on paired donors, with incorporation or reduction of molecular oxygen"/>
    <property type="evidence" value="ECO:0007669"/>
    <property type="project" value="InterPro"/>
</dbReference>
<dbReference type="GO" id="GO:0004497">
    <property type="term" value="F:monooxygenase activity"/>
    <property type="evidence" value="ECO:0007669"/>
    <property type="project" value="UniProtKB-KW"/>
</dbReference>
<evidence type="ECO:0000256" key="6">
    <source>
        <dbReference type="ARBA" id="ARBA00022989"/>
    </source>
</evidence>
<evidence type="ECO:0000256" key="9">
    <source>
        <dbReference type="ARBA" id="ARBA00023033"/>
    </source>
</evidence>
<dbReference type="InterPro" id="IPR017972">
    <property type="entry name" value="Cyt_P450_CS"/>
</dbReference>
<dbReference type="PANTHER" id="PTHR24282">
    <property type="entry name" value="CYTOCHROME P450 FAMILY MEMBER"/>
    <property type="match status" value="1"/>
</dbReference>
<dbReference type="GO" id="GO:0005506">
    <property type="term" value="F:iron ion binding"/>
    <property type="evidence" value="ECO:0007669"/>
    <property type="project" value="InterPro"/>
</dbReference>
<keyword evidence="4" id="KW-0812">Transmembrane</keyword>
<evidence type="ECO:0000313" key="14">
    <source>
        <dbReference type="Proteomes" id="UP001454036"/>
    </source>
</evidence>
<comment type="cofactor">
    <cofactor evidence="11">
        <name>heme</name>
        <dbReference type="ChEBI" id="CHEBI:30413"/>
    </cofactor>
</comment>
<evidence type="ECO:0000256" key="11">
    <source>
        <dbReference type="PIRSR" id="PIRSR602401-1"/>
    </source>
</evidence>
<evidence type="ECO:0000256" key="10">
    <source>
        <dbReference type="ARBA" id="ARBA00023136"/>
    </source>
</evidence>
<dbReference type="PROSITE" id="PS00086">
    <property type="entry name" value="CYTOCHROME_P450"/>
    <property type="match status" value="1"/>
</dbReference>
<keyword evidence="7 12" id="KW-0560">Oxidoreductase</keyword>
<evidence type="ECO:0000313" key="13">
    <source>
        <dbReference type="EMBL" id="GAA0148811.1"/>
    </source>
</evidence>
<organism evidence="13 14">
    <name type="scientific">Lithospermum erythrorhizon</name>
    <name type="common">Purple gromwell</name>
    <name type="synonym">Lithospermum officinale var. erythrorhizon</name>
    <dbReference type="NCBI Taxonomy" id="34254"/>
    <lineage>
        <taxon>Eukaryota</taxon>
        <taxon>Viridiplantae</taxon>
        <taxon>Streptophyta</taxon>
        <taxon>Embryophyta</taxon>
        <taxon>Tracheophyta</taxon>
        <taxon>Spermatophyta</taxon>
        <taxon>Magnoliopsida</taxon>
        <taxon>eudicotyledons</taxon>
        <taxon>Gunneridae</taxon>
        <taxon>Pentapetalae</taxon>
        <taxon>asterids</taxon>
        <taxon>lamiids</taxon>
        <taxon>Boraginales</taxon>
        <taxon>Boraginaceae</taxon>
        <taxon>Boraginoideae</taxon>
        <taxon>Lithospermeae</taxon>
        <taxon>Lithospermum</taxon>
    </lineage>
</organism>
<dbReference type="InterPro" id="IPR036396">
    <property type="entry name" value="Cyt_P450_sf"/>
</dbReference>
<keyword evidence="14" id="KW-1185">Reference proteome</keyword>
<dbReference type="InterPro" id="IPR050665">
    <property type="entry name" value="Cytochrome_P450_Monooxygen"/>
</dbReference>
<dbReference type="AlphaFoldDB" id="A0AAV3PCW4"/>
<proteinExistence type="inferred from homology"/>
<dbReference type="PANTHER" id="PTHR24282:SF255">
    <property type="entry name" value="CYTOCHROME P450 72A11-RELATED"/>
    <property type="match status" value="1"/>
</dbReference>
<gene>
    <name evidence="13" type="ORF">LIER_36804</name>
</gene>
<accession>A0AAV3PCW4</accession>
<dbReference type="InterPro" id="IPR002401">
    <property type="entry name" value="Cyt_P450_E_grp-I"/>
</dbReference>
<keyword evidence="8 11" id="KW-0408">Iron</keyword>
<evidence type="ECO:0000256" key="3">
    <source>
        <dbReference type="ARBA" id="ARBA00022617"/>
    </source>
</evidence>
<evidence type="ECO:0000256" key="4">
    <source>
        <dbReference type="ARBA" id="ARBA00022692"/>
    </source>
</evidence>
<evidence type="ECO:0000256" key="8">
    <source>
        <dbReference type="ARBA" id="ARBA00023004"/>
    </source>
</evidence>
<dbReference type="PRINTS" id="PR00385">
    <property type="entry name" value="P450"/>
</dbReference>
<dbReference type="EMBL" id="BAABME010017113">
    <property type="protein sequence ID" value="GAA0148811.1"/>
    <property type="molecule type" value="Genomic_DNA"/>
</dbReference>
<dbReference type="GO" id="GO:0016020">
    <property type="term" value="C:membrane"/>
    <property type="evidence" value="ECO:0007669"/>
    <property type="project" value="UniProtKB-SubCell"/>
</dbReference>
<keyword evidence="3 11" id="KW-0349">Heme</keyword>
<keyword evidence="9 12" id="KW-0503">Monooxygenase</keyword>
<dbReference type="Gene3D" id="1.10.630.10">
    <property type="entry name" value="Cytochrome P450"/>
    <property type="match status" value="1"/>
</dbReference>
<sequence length="230" mass="26194">MLLAMGVSCRELVKKWENSISGTVGSTERVHTEKGCGMSLDEVIEECKLFYFVGQETTSNLLTWTMVMLTIHQDWQERARVEVLQAFRDHQPDYQVLNHLKTVNMILHEVLRLYLPGTMLVRTTQEKIKLGDLALPPEVELLLPVILIHHDTELWGSDAKEFNPQRFVDGVANASKNPSAFMPFSLGTRTCIGQNFVMQEAKMALAMCLQRFLFELSPSYQHGPFPLLTL</sequence>
<keyword evidence="5 11" id="KW-0479">Metal-binding</keyword>
<dbReference type="GO" id="GO:0020037">
    <property type="term" value="F:heme binding"/>
    <property type="evidence" value="ECO:0007669"/>
    <property type="project" value="InterPro"/>
</dbReference>
<evidence type="ECO:0000256" key="7">
    <source>
        <dbReference type="ARBA" id="ARBA00023002"/>
    </source>
</evidence>
<protein>
    <submittedName>
        <fullName evidence="13">Oxygenase</fullName>
    </submittedName>
</protein>
<evidence type="ECO:0000256" key="5">
    <source>
        <dbReference type="ARBA" id="ARBA00022723"/>
    </source>
</evidence>
<comment type="subcellular location">
    <subcellularLocation>
        <location evidence="1">Membrane</location>
    </subcellularLocation>
</comment>
<comment type="caution">
    <text evidence="13">The sequence shown here is derived from an EMBL/GenBank/DDBJ whole genome shotgun (WGS) entry which is preliminary data.</text>
</comment>
<dbReference type="Proteomes" id="UP001454036">
    <property type="component" value="Unassembled WGS sequence"/>
</dbReference>
<feature type="binding site" description="axial binding residue" evidence="11">
    <location>
        <position position="191"/>
    </location>
    <ligand>
        <name>heme</name>
        <dbReference type="ChEBI" id="CHEBI:30413"/>
    </ligand>
    <ligandPart>
        <name>Fe</name>
        <dbReference type="ChEBI" id="CHEBI:18248"/>
    </ligandPart>
</feature>
<dbReference type="PRINTS" id="PR00463">
    <property type="entry name" value="EP450I"/>
</dbReference>
<name>A0AAV3PCW4_LITER</name>
<reference evidence="13 14" key="1">
    <citation type="submission" date="2024-01" db="EMBL/GenBank/DDBJ databases">
        <title>The complete chloroplast genome sequence of Lithospermum erythrorhizon: insights into the phylogenetic relationship among Boraginaceae species and the maternal lineages of purple gromwells.</title>
        <authorList>
            <person name="Okada T."/>
            <person name="Watanabe K."/>
        </authorList>
    </citation>
    <scope>NUCLEOTIDE SEQUENCE [LARGE SCALE GENOMIC DNA]</scope>
</reference>
<dbReference type="Pfam" id="PF00067">
    <property type="entry name" value="p450"/>
    <property type="match status" value="1"/>
</dbReference>
<evidence type="ECO:0000256" key="1">
    <source>
        <dbReference type="ARBA" id="ARBA00004370"/>
    </source>
</evidence>
<keyword evidence="10" id="KW-0472">Membrane</keyword>
<dbReference type="InterPro" id="IPR001128">
    <property type="entry name" value="Cyt_P450"/>
</dbReference>
<evidence type="ECO:0000256" key="12">
    <source>
        <dbReference type="RuleBase" id="RU000461"/>
    </source>
</evidence>
<comment type="similarity">
    <text evidence="2 12">Belongs to the cytochrome P450 family.</text>
</comment>
<dbReference type="SUPFAM" id="SSF48264">
    <property type="entry name" value="Cytochrome P450"/>
    <property type="match status" value="1"/>
</dbReference>
<evidence type="ECO:0000256" key="2">
    <source>
        <dbReference type="ARBA" id="ARBA00010617"/>
    </source>
</evidence>